<organism evidence="2 3">
    <name type="scientific">Actinomadura parmotrematis</name>
    <dbReference type="NCBI Taxonomy" id="2864039"/>
    <lineage>
        <taxon>Bacteria</taxon>
        <taxon>Bacillati</taxon>
        <taxon>Actinomycetota</taxon>
        <taxon>Actinomycetes</taxon>
        <taxon>Streptosporangiales</taxon>
        <taxon>Thermomonosporaceae</taxon>
        <taxon>Actinomadura</taxon>
    </lineage>
</organism>
<dbReference type="RefSeq" id="WP_220168081.1">
    <property type="nucleotide sequence ID" value="NZ_JAIBOA010000013.1"/>
</dbReference>
<dbReference type="InterPro" id="IPR024983">
    <property type="entry name" value="CHAT_dom"/>
</dbReference>
<dbReference type="Proteomes" id="UP000774570">
    <property type="component" value="Unassembled WGS sequence"/>
</dbReference>
<protein>
    <submittedName>
        <fullName evidence="2">CHAT domain-containing protein</fullName>
    </submittedName>
</protein>
<dbReference type="EMBL" id="JAIBOA010000013">
    <property type="protein sequence ID" value="MBW8484851.1"/>
    <property type="molecule type" value="Genomic_DNA"/>
</dbReference>
<gene>
    <name evidence="2" type="ORF">K1Y72_20885</name>
</gene>
<accession>A0ABS7FWP4</accession>
<evidence type="ECO:0000259" key="1">
    <source>
        <dbReference type="Pfam" id="PF12770"/>
    </source>
</evidence>
<keyword evidence="3" id="KW-1185">Reference proteome</keyword>
<name>A0ABS7FWP4_9ACTN</name>
<evidence type="ECO:0000313" key="3">
    <source>
        <dbReference type="Proteomes" id="UP000774570"/>
    </source>
</evidence>
<sequence>MADGAGLRHLAASCRARLAAVLAAEGDVPGALALYAEAERGLAGERRALCRTGRAGALLAAGLPREARDLLTTADGGDDLLLLAHAEFADDEPLRAASTAERARAVFAGQGRAGWALAASALAVRGRWAGGERSPELAGAARALIGPLEGAGWDAAEARIVAARLALHLGHPAGPLLAPVLAARGPGARRAAAFHALALDRLASGDRRGALAAVWLGLEVLHEHAETIGAAELRARTAGLGADLADLGLALARSARELLRADERRRAILRRPAALRPPPDPERAAALAELRTLSAEQTTATLRGGACPVLARRLTRLERTVRAAALRRPGAADGRPGVDLHALADALDGRELVQLIRVGAELHAVTVHDGRVRRRVAADHPAAVRDAALLRAAHRRLLDGRDAERSRADLDRTAARLAGLVPGDREVVIVPTGALHGLPWAALPSLAGRPFSLAPSAAAWLRAARAEPGRGGTVLVAGPHLAHAAREVRALHRLHPGARVLTGPHARPEAVRDALDGARLAHLAAHGAHRPGNPLFSRLTLAGGALLAHDLDDLRAPPHRVVLSACDVGQGGPGDAAAGMAGALLALGTATVIASAAPVADADVPAFMGAVHRRLAAGDGPAAALAAALRSPGTLGFAAMGAG</sequence>
<comment type="caution">
    <text evidence="2">The sequence shown here is derived from an EMBL/GenBank/DDBJ whole genome shotgun (WGS) entry which is preliminary data.</text>
</comment>
<evidence type="ECO:0000313" key="2">
    <source>
        <dbReference type="EMBL" id="MBW8484851.1"/>
    </source>
</evidence>
<dbReference type="Pfam" id="PF12770">
    <property type="entry name" value="CHAT"/>
    <property type="match status" value="1"/>
</dbReference>
<feature type="domain" description="CHAT" evidence="1">
    <location>
        <begin position="425"/>
        <end position="629"/>
    </location>
</feature>
<proteinExistence type="predicted"/>
<reference evidence="2 3" key="1">
    <citation type="submission" date="2021-07" db="EMBL/GenBank/DDBJ databases">
        <title>Actinomadura sp. PM05-2 isolated from lichen.</title>
        <authorList>
            <person name="Somphong A."/>
            <person name="Phongsopitanun W."/>
            <person name="Tanasupawat S."/>
            <person name="Peongsungnone V."/>
        </authorList>
    </citation>
    <scope>NUCLEOTIDE SEQUENCE [LARGE SCALE GENOMIC DNA]</scope>
    <source>
        <strain evidence="2 3">PM05-2</strain>
    </source>
</reference>